<name>A0A9Y2JPD8_9PSEU</name>
<feature type="domain" description="Amidohydrolase-related" evidence="2">
    <location>
        <begin position="56"/>
        <end position="419"/>
    </location>
</feature>
<dbReference type="GO" id="GO:0016810">
    <property type="term" value="F:hydrolase activity, acting on carbon-nitrogen (but not peptide) bonds"/>
    <property type="evidence" value="ECO:0007669"/>
    <property type="project" value="InterPro"/>
</dbReference>
<keyword evidence="4" id="KW-1185">Reference proteome</keyword>
<dbReference type="SUPFAM" id="SSF51556">
    <property type="entry name" value="Metallo-dependent hydrolases"/>
    <property type="match status" value="1"/>
</dbReference>
<protein>
    <submittedName>
        <fullName evidence="3">Amidohydrolase family protein</fullName>
    </submittedName>
</protein>
<organism evidence="3 4">
    <name type="scientific">Amycolatopsis mongoliensis</name>
    <dbReference type="NCBI Taxonomy" id="715475"/>
    <lineage>
        <taxon>Bacteria</taxon>
        <taxon>Bacillati</taxon>
        <taxon>Actinomycetota</taxon>
        <taxon>Actinomycetes</taxon>
        <taxon>Pseudonocardiales</taxon>
        <taxon>Pseudonocardiaceae</taxon>
        <taxon>Amycolatopsis</taxon>
    </lineage>
</organism>
<keyword evidence="1" id="KW-0378">Hydrolase</keyword>
<reference evidence="3 4" key="1">
    <citation type="submission" date="2023-06" db="EMBL/GenBank/DDBJ databases">
        <authorList>
            <person name="Oyuntsetseg B."/>
            <person name="Kim S.B."/>
        </authorList>
    </citation>
    <scope>NUCLEOTIDE SEQUENCE [LARGE SCALE GENOMIC DNA]</scope>
    <source>
        <strain evidence="3 4">4-36</strain>
    </source>
</reference>
<dbReference type="Pfam" id="PF01979">
    <property type="entry name" value="Amidohydro_1"/>
    <property type="match status" value="1"/>
</dbReference>
<accession>A0A9Y2JPD8</accession>
<sequence length="473" mass="51089">MTETILIHSGRIVTMDDDVPDLPNGSVLIEDGRISAVAAEIEPPPGAALIDAAGMIVHPGLVDTHKHMWQTALRGVVGDRTLVGYFSDVRRDYLSRYRAEDAYVGTYAGALELIAGGTTAVLDHSHGVVTPEHADALAQAELASGIRGVWAYGYCPVDVDGPPAFGSHADRVKDAQRVREEFFADSRARLRMGVAITEQNLLPFDCTEAEIRSALAMDVVWTAHTHCGPGNAPITRGFHRLVGQSLVDHRAVLSHCNEFRVDDFDVVRELGAHFASSPDSEIALGIARPTPYRDALLAGVSPSLGTDCVTCMSGDMYSAMRVALMFARHQINDGPGRNYETIVEQPVSTRDVFRWATVEGAKALGLQREIGSLTPGKRADVVCVDARAINLAPVLDPVADLVLHAHAGNVDTVVLDGVIRKRHGQLLDVDVPKLVGELERSRDYLMTRAGQMAGSAELVDEAAQWSDTLTRLQ</sequence>
<dbReference type="RefSeq" id="WP_285997547.1">
    <property type="nucleotide sequence ID" value="NZ_CP127295.1"/>
</dbReference>
<evidence type="ECO:0000256" key="1">
    <source>
        <dbReference type="ARBA" id="ARBA00022801"/>
    </source>
</evidence>
<dbReference type="PANTHER" id="PTHR43794:SF11">
    <property type="entry name" value="AMIDOHYDROLASE-RELATED DOMAIN-CONTAINING PROTEIN"/>
    <property type="match status" value="1"/>
</dbReference>
<dbReference type="SUPFAM" id="SSF51338">
    <property type="entry name" value="Composite domain of metallo-dependent hydrolases"/>
    <property type="match status" value="1"/>
</dbReference>
<dbReference type="InterPro" id="IPR011059">
    <property type="entry name" value="Metal-dep_hydrolase_composite"/>
</dbReference>
<dbReference type="EMBL" id="CP127295">
    <property type="protein sequence ID" value="WIY01087.1"/>
    <property type="molecule type" value="Genomic_DNA"/>
</dbReference>
<dbReference type="AlphaFoldDB" id="A0A9Y2JPD8"/>
<evidence type="ECO:0000259" key="2">
    <source>
        <dbReference type="Pfam" id="PF01979"/>
    </source>
</evidence>
<gene>
    <name evidence="3" type="ORF">QRX60_44830</name>
</gene>
<dbReference type="Gene3D" id="2.30.40.10">
    <property type="entry name" value="Urease, subunit C, domain 1"/>
    <property type="match status" value="1"/>
</dbReference>
<dbReference type="Proteomes" id="UP001239397">
    <property type="component" value="Chromosome"/>
</dbReference>
<dbReference type="NCBIfam" id="NF006056">
    <property type="entry name" value="PRK08204.1"/>
    <property type="match status" value="1"/>
</dbReference>
<evidence type="ECO:0000313" key="3">
    <source>
        <dbReference type="EMBL" id="WIY01087.1"/>
    </source>
</evidence>
<dbReference type="PANTHER" id="PTHR43794">
    <property type="entry name" value="AMINOHYDROLASE SSNA-RELATED"/>
    <property type="match status" value="1"/>
</dbReference>
<dbReference type="InterPro" id="IPR032466">
    <property type="entry name" value="Metal_Hydrolase"/>
</dbReference>
<proteinExistence type="predicted"/>
<evidence type="ECO:0000313" key="4">
    <source>
        <dbReference type="Proteomes" id="UP001239397"/>
    </source>
</evidence>
<dbReference type="InterPro" id="IPR006680">
    <property type="entry name" value="Amidohydro-rel"/>
</dbReference>
<dbReference type="Gene3D" id="3.20.20.140">
    <property type="entry name" value="Metal-dependent hydrolases"/>
    <property type="match status" value="1"/>
</dbReference>
<dbReference type="KEGG" id="amog:QRX60_44830"/>
<dbReference type="InterPro" id="IPR050287">
    <property type="entry name" value="MTA/SAH_deaminase"/>
</dbReference>